<evidence type="ECO:0000313" key="3">
    <source>
        <dbReference type="EMBL" id="MDJ1501773.1"/>
    </source>
</evidence>
<keyword evidence="1" id="KW-0732">Signal</keyword>
<name>A0AAE3R6N1_9BACT</name>
<dbReference type="AlphaFoldDB" id="A0AAE3R6N1"/>
<accession>A0AAE3R6N1</accession>
<proteinExistence type="predicted"/>
<dbReference type="EMBL" id="JASJOU010000004">
    <property type="protein sequence ID" value="MDJ1501773.1"/>
    <property type="molecule type" value="Genomic_DNA"/>
</dbReference>
<protein>
    <submittedName>
        <fullName evidence="3">Porin family protein</fullName>
    </submittedName>
</protein>
<reference evidence="3" key="1">
    <citation type="submission" date="2023-05" db="EMBL/GenBank/DDBJ databases">
        <authorList>
            <person name="Zhang X."/>
        </authorList>
    </citation>
    <scope>NUCLEOTIDE SEQUENCE</scope>
    <source>
        <strain evidence="3">BD1B2-1</strain>
    </source>
</reference>
<dbReference type="Proteomes" id="UP001232063">
    <property type="component" value="Unassembled WGS sequence"/>
</dbReference>
<evidence type="ECO:0000259" key="2">
    <source>
        <dbReference type="Pfam" id="PF13568"/>
    </source>
</evidence>
<dbReference type="InterPro" id="IPR025665">
    <property type="entry name" value="Beta-barrel_OMP_2"/>
</dbReference>
<evidence type="ECO:0000256" key="1">
    <source>
        <dbReference type="SAM" id="SignalP"/>
    </source>
</evidence>
<dbReference type="RefSeq" id="WP_314511408.1">
    <property type="nucleotide sequence ID" value="NZ_JASJOU010000004.1"/>
</dbReference>
<feature type="signal peptide" evidence="1">
    <location>
        <begin position="1"/>
        <end position="20"/>
    </location>
</feature>
<keyword evidence="4" id="KW-1185">Reference proteome</keyword>
<comment type="caution">
    <text evidence="3">The sequence shown here is derived from an EMBL/GenBank/DDBJ whole genome shotgun (WGS) entry which is preliminary data.</text>
</comment>
<dbReference type="Pfam" id="PF13568">
    <property type="entry name" value="OMP_b-brl_2"/>
    <property type="match status" value="1"/>
</dbReference>
<feature type="domain" description="Outer membrane protein beta-barrel" evidence="2">
    <location>
        <begin position="18"/>
        <end position="217"/>
    </location>
</feature>
<evidence type="ECO:0000313" key="4">
    <source>
        <dbReference type="Proteomes" id="UP001232063"/>
    </source>
</evidence>
<gene>
    <name evidence="3" type="ORF">QNI22_13990</name>
</gene>
<feature type="chain" id="PRO_5042022819" evidence="1">
    <location>
        <begin position="21"/>
        <end position="249"/>
    </location>
</feature>
<sequence>MKKVFLSIAAVAAMVFTAQAQFKITPKVGYTASTWGFSKDVKDEIKDADGKISLTSGFSAGAAFELGVSDQFSIQPEILYTQKGYKLSGKESDGEGGSYDAKMDTKFNYLEIPVLFKASFGDEDALRFFGYVGPYFGYALNGKSKSKLSSGGASIDFTTKIKFGDEPENAADDEEYYSSDDANRLDIGAYVGAGASLPVGPGAISLEARYGYGLTNFYKTPDGGDKKDYKSQTRTIGIFVGYSIPLGGK</sequence>
<organism evidence="3 4">
    <name type="scientific">Xanthocytophaga agilis</name>
    <dbReference type="NCBI Taxonomy" id="3048010"/>
    <lineage>
        <taxon>Bacteria</taxon>
        <taxon>Pseudomonadati</taxon>
        <taxon>Bacteroidota</taxon>
        <taxon>Cytophagia</taxon>
        <taxon>Cytophagales</taxon>
        <taxon>Rhodocytophagaceae</taxon>
        <taxon>Xanthocytophaga</taxon>
    </lineage>
</organism>